<sequence>MKAKTALLATAMLFATPALAQAPGERSAVPDTSCDYDCLIGMVEAHMDALEGRNAAVLPLSGHVLFTENNVSLEVGEGLWATVREVDDNGLVVADETTGHAAWFGSVRENDHAAFYAVRIHVEDGLIDEIESVVHRRTGLPAPFGDWENMVHFPEFVEVLPEEERRPRERMLAIADAYFDTVELNDGQVFAPFSEDCSRLENGILTTAVREGEQQSAAAIASGCREQFELGLYRINKRIRRELPLVDERRGVVVASGFFDHANEFDRYLLTNGREMRTALKWPNSITLLEAFRIRNAEIQRIEATFTYVPYFMHNAFWGPDADFPVYAARPDLCDDVCLSANARTLVNAMVGNDWQAVNWSDNPVGYAENSVGIRVGESIWRTVTAVDADPLVVADAETGRAVWIGRIEEHGQPAWAAITVAADGSAVGSVDATIRRSEYGPPFAMTESANDYAVLPASARTDRATMAAASAQFFAALAPNGPAPEIFGEECSWIVNGMNVGDCTSSFGSPGIEGVEQVRDIQLLAMDEERGLAVYRQFEDKPASDGNSYPLTYQVVELLHFENGRVVQIEAFTSELPYGMQPLEQR</sequence>
<dbReference type="Pfam" id="PF26061">
    <property type="entry name" value="DUF8021"/>
    <property type="match status" value="2"/>
</dbReference>
<evidence type="ECO:0000256" key="1">
    <source>
        <dbReference type="SAM" id="SignalP"/>
    </source>
</evidence>
<feature type="chain" id="PRO_5046356124" description="DUF8021 domain-containing protein" evidence="1">
    <location>
        <begin position="21"/>
        <end position="587"/>
    </location>
</feature>
<accession>A0ABU9I9M0</accession>
<keyword evidence="4" id="KW-1185">Reference proteome</keyword>
<feature type="signal peptide" evidence="1">
    <location>
        <begin position="1"/>
        <end position="20"/>
    </location>
</feature>
<reference evidence="3 4" key="1">
    <citation type="submission" date="2024-04" db="EMBL/GenBank/DDBJ databases">
        <title>Aurantiacibacter sp. DGU6 16S ribosomal RNA gene Genome sequencing and assembly.</title>
        <authorList>
            <person name="Park S."/>
        </authorList>
    </citation>
    <scope>NUCLEOTIDE SEQUENCE [LARGE SCALE GENOMIC DNA]</scope>
    <source>
        <strain evidence="3 4">DGU6</strain>
    </source>
</reference>
<evidence type="ECO:0000313" key="4">
    <source>
        <dbReference type="Proteomes" id="UP001497045"/>
    </source>
</evidence>
<name>A0ABU9I9M0_9SPHN</name>
<organism evidence="3 4">
    <name type="scientific">Aurantiacibacter gilvus</name>
    <dbReference type="NCBI Taxonomy" id="3139141"/>
    <lineage>
        <taxon>Bacteria</taxon>
        <taxon>Pseudomonadati</taxon>
        <taxon>Pseudomonadota</taxon>
        <taxon>Alphaproteobacteria</taxon>
        <taxon>Sphingomonadales</taxon>
        <taxon>Erythrobacteraceae</taxon>
        <taxon>Aurantiacibacter</taxon>
    </lineage>
</organism>
<feature type="domain" description="DUF8021" evidence="2">
    <location>
        <begin position="164"/>
        <end position="306"/>
    </location>
</feature>
<gene>
    <name evidence="3" type="ORF">AAEO60_00320</name>
</gene>
<dbReference type="RefSeq" id="WP_341671647.1">
    <property type="nucleotide sequence ID" value="NZ_JBBYHV010000001.1"/>
</dbReference>
<dbReference type="EMBL" id="JBBYHV010000001">
    <property type="protein sequence ID" value="MEL1249106.1"/>
    <property type="molecule type" value="Genomic_DNA"/>
</dbReference>
<dbReference type="InterPro" id="IPR058334">
    <property type="entry name" value="DUF8021"/>
</dbReference>
<feature type="domain" description="DUF8021" evidence="2">
    <location>
        <begin position="461"/>
        <end position="574"/>
    </location>
</feature>
<dbReference type="Proteomes" id="UP001497045">
    <property type="component" value="Unassembled WGS sequence"/>
</dbReference>
<proteinExistence type="predicted"/>
<protein>
    <recommendedName>
        <fullName evidence="2">DUF8021 domain-containing protein</fullName>
    </recommendedName>
</protein>
<evidence type="ECO:0000259" key="2">
    <source>
        <dbReference type="Pfam" id="PF26061"/>
    </source>
</evidence>
<keyword evidence="1" id="KW-0732">Signal</keyword>
<evidence type="ECO:0000313" key="3">
    <source>
        <dbReference type="EMBL" id="MEL1249106.1"/>
    </source>
</evidence>
<comment type="caution">
    <text evidence="3">The sequence shown here is derived from an EMBL/GenBank/DDBJ whole genome shotgun (WGS) entry which is preliminary data.</text>
</comment>